<gene>
    <name evidence="1" type="ORF">NP048_08300</name>
</gene>
<name>A0ABY5KSF2_9CELL</name>
<evidence type="ECO:0000313" key="1">
    <source>
        <dbReference type="EMBL" id="UUI73412.1"/>
    </source>
</evidence>
<sequence length="215" mass="23457">MPEPGRGGPVVTYRIDTTTLREVPQDVTATWEHVERLERLGTQGDGERVVWLRILGALVSAERLAWSDVVRHGGPASLAEVPRPGDQDVPAGAWRPLLRLAQVLHWRSRHDDADVVVEAVRRAAQSVAARPDVDDDTWRDCSAVLAFADQGQGKVRYDAGRYVEAVHLFTSALERRSRDGAPADQVESSRIALAAASSRVASGSVVHSSWESAQV</sequence>
<proteinExistence type="predicted"/>
<dbReference type="RefSeq" id="WP_227578527.1">
    <property type="nucleotide sequence ID" value="NZ_CP101987.1"/>
</dbReference>
<organism evidence="1 2">
    <name type="scientific">Cellulomonas xiejunii</name>
    <dbReference type="NCBI Taxonomy" id="2968083"/>
    <lineage>
        <taxon>Bacteria</taxon>
        <taxon>Bacillati</taxon>
        <taxon>Actinomycetota</taxon>
        <taxon>Actinomycetes</taxon>
        <taxon>Micrococcales</taxon>
        <taxon>Cellulomonadaceae</taxon>
        <taxon>Cellulomonas</taxon>
    </lineage>
</organism>
<keyword evidence="2" id="KW-1185">Reference proteome</keyword>
<dbReference type="Proteomes" id="UP001316384">
    <property type="component" value="Chromosome"/>
</dbReference>
<reference evidence="1 2" key="1">
    <citation type="submission" date="2022-07" db="EMBL/GenBank/DDBJ databases">
        <title>Novel species in genus cellulomonas.</title>
        <authorList>
            <person name="Ye L."/>
        </authorList>
    </citation>
    <scope>NUCLEOTIDE SEQUENCE [LARGE SCALE GENOMIC DNA]</scope>
    <source>
        <strain evidence="2">zg-B89</strain>
    </source>
</reference>
<dbReference type="EMBL" id="CP101987">
    <property type="protein sequence ID" value="UUI73412.1"/>
    <property type="molecule type" value="Genomic_DNA"/>
</dbReference>
<evidence type="ECO:0000313" key="2">
    <source>
        <dbReference type="Proteomes" id="UP001316384"/>
    </source>
</evidence>
<accession>A0ABY5KSF2</accession>
<protein>
    <recommendedName>
        <fullName evidence="3">Tetratricopeptide repeat protein</fullName>
    </recommendedName>
</protein>
<evidence type="ECO:0008006" key="3">
    <source>
        <dbReference type="Google" id="ProtNLM"/>
    </source>
</evidence>